<comment type="subcellular location">
    <subcellularLocation>
        <location evidence="1">Cell membrane</location>
        <topology evidence="1">Multi-pass membrane protein</topology>
    </subcellularLocation>
</comment>
<evidence type="ECO:0000256" key="4">
    <source>
        <dbReference type="ARBA" id="ARBA00022989"/>
    </source>
</evidence>
<reference evidence="7 8" key="1">
    <citation type="submission" date="2018-11" db="EMBL/GenBank/DDBJ databases">
        <title>Sequencing the genomes of 1000 actinobacteria strains.</title>
        <authorList>
            <person name="Klenk H.-P."/>
        </authorList>
    </citation>
    <scope>NUCLEOTIDE SEQUENCE [LARGE SCALE GENOMIC DNA]</scope>
    <source>
        <strain evidence="7 8">DSM 13521</strain>
    </source>
</reference>
<evidence type="ECO:0000256" key="2">
    <source>
        <dbReference type="ARBA" id="ARBA00022475"/>
    </source>
</evidence>
<gene>
    <name evidence="7" type="ORF">EDD28_0309</name>
</gene>
<dbReference type="RefSeq" id="WP_123738024.1">
    <property type="nucleotide sequence ID" value="NZ_RKHQ01000001.1"/>
</dbReference>
<feature type="transmembrane region" description="Helical" evidence="6">
    <location>
        <begin position="327"/>
        <end position="348"/>
    </location>
</feature>
<feature type="transmembrane region" description="Helical" evidence="6">
    <location>
        <begin position="82"/>
        <end position="102"/>
    </location>
</feature>
<dbReference type="AlphaFoldDB" id="A0A3N2D7J8"/>
<proteinExistence type="predicted"/>
<keyword evidence="2" id="KW-1003">Cell membrane</keyword>
<feature type="transmembrane region" description="Helical" evidence="6">
    <location>
        <begin position="167"/>
        <end position="186"/>
    </location>
</feature>
<dbReference type="PANTHER" id="PTHR30250">
    <property type="entry name" value="PST FAMILY PREDICTED COLANIC ACID TRANSPORTER"/>
    <property type="match status" value="1"/>
</dbReference>
<feature type="transmembrane region" description="Helical" evidence="6">
    <location>
        <begin position="288"/>
        <end position="307"/>
    </location>
</feature>
<comment type="caution">
    <text evidence="7">The sequence shown here is derived from an EMBL/GenBank/DDBJ whole genome shotgun (WGS) entry which is preliminary data.</text>
</comment>
<feature type="transmembrane region" description="Helical" evidence="6">
    <location>
        <begin position="141"/>
        <end position="161"/>
    </location>
</feature>
<feature type="transmembrane region" description="Helical" evidence="6">
    <location>
        <begin position="40"/>
        <end position="62"/>
    </location>
</feature>
<evidence type="ECO:0000313" key="8">
    <source>
        <dbReference type="Proteomes" id="UP000275356"/>
    </source>
</evidence>
<evidence type="ECO:0000256" key="3">
    <source>
        <dbReference type="ARBA" id="ARBA00022692"/>
    </source>
</evidence>
<dbReference type="Proteomes" id="UP000275356">
    <property type="component" value="Unassembled WGS sequence"/>
</dbReference>
<feature type="transmembrane region" description="Helical" evidence="6">
    <location>
        <begin position="207"/>
        <end position="225"/>
    </location>
</feature>
<keyword evidence="5 6" id="KW-0472">Membrane</keyword>
<accession>A0A3N2D7J8</accession>
<dbReference type="GO" id="GO:0005886">
    <property type="term" value="C:plasma membrane"/>
    <property type="evidence" value="ECO:0007669"/>
    <property type="project" value="UniProtKB-SubCell"/>
</dbReference>
<dbReference type="EMBL" id="RKHQ01000001">
    <property type="protein sequence ID" value="ROR95747.1"/>
    <property type="molecule type" value="Genomic_DNA"/>
</dbReference>
<evidence type="ECO:0000256" key="5">
    <source>
        <dbReference type="ARBA" id="ARBA00023136"/>
    </source>
</evidence>
<feature type="transmembrane region" description="Helical" evidence="6">
    <location>
        <begin position="387"/>
        <end position="406"/>
    </location>
</feature>
<dbReference type="OrthoDB" id="3246647at2"/>
<name>A0A3N2D7J8_9MICO</name>
<feature type="transmembrane region" description="Helical" evidence="6">
    <location>
        <begin position="355"/>
        <end position="375"/>
    </location>
</feature>
<evidence type="ECO:0000256" key="6">
    <source>
        <dbReference type="SAM" id="Phobius"/>
    </source>
</evidence>
<dbReference type="PANTHER" id="PTHR30250:SF11">
    <property type="entry name" value="O-ANTIGEN TRANSPORTER-RELATED"/>
    <property type="match status" value="1"/>
</dbReference>
<organism evidence="7 8">
    <name type="scientific">Salana multivorans</name>
    <dbReference type="NCBI Taxonomy" id="120377"/>
    <lineage>
        <taxon>Bacteria</taxon>
        <taxon>Bacillati</taxon>
        <taxon>Actinomycetota</taxon>
        <taxon>Actinomycetes</taxon>
        <taxon>Micrococcales</taxon>
        <taxon>Beutenbergiaceae</taxon>
        <taxon>Salana</taxon>
    </lineage>
</organism>
<dbReference type="InterPro" id="IPR050833">
    <property type="entry name" value="Poly_Biosynth_Transport"/>
</dbReference>
<protein>
    <submittedName>
        <fullName evidence="7">O-antigen/teichoic acid export membrane protein</fullName>
    </submittedName>
</protein>
<keyword evidence="8" id="KW-1185">Reference proteome</keyword>
<evidence type="ECO:0000313" key="7">
    <source>
        <dbReference type="EMBL" id="ROR95747.1"/>
    </source>
</evidence>
<evidence type="ECO:0000256" key="1">
    <source>
        <dbReference type="ARBA" id="ARBA00004651"/>
    </source>
</evidence>
<sequence>MPKGSGSQLKRDYIWNTASSVMGALSLVLLQFAVTRVLGLALGGIFAFALSLGQQFQMIGAFEVRPYQATDVTGRFSFGSYYALRILTTTLMLVSIIGYAIVAGGPTSTAVVIVLVGVLRAFDAFEDVFYGEFQRLGRLDIAGRALFLRTLVTTVTFVVSLVASRDLVITCAVTIVVSAAALYVFVVPPARAMFPLRPVFRTSTVRTLALACLPLFVASFLALYLSNAPRFGIERFLSQEDQGIYAILFVPALAINVLSLFIFRPLLTRMATFWESGDRPGFLRVIRGGIAGAFGAFVVTLVAAWAIGIPLLGALAAADLGPYRPELLVLVGGGALNALGVILYYALVTLRLRRAVLGGYVLASVVVTALGWLLVPHLGIMGAGLTYVGAMLTLALCFGILLALAVRRDVAGSTPA</sequence>
<feature type="transmembrane region" description="Helical" evidence="6">
    <location>
        <begin position="245"/>
        <end position="267"/>
    </location>
</feature>
<keyword evidence="3 6" id="KW-0812">Transmembrane</keyword>
<keyword evidence="4 6" id="KW-1133">Transmembrane helix</keyword>
<feature type="transmembrane region" description="Helical" evidence="6">
    <location>
        <begin position="108"/>
        <end position="129"/>
    </location>
</feature>
<feature type="transmembrane region" description="Helical" evidence="6">
    <location>
        <begin position="12"/>
        <end position="34"/>
    </location>
</feature>